<dbReference type="PROSITE" id="PS51257">
    <property type="entry name" value="PROKAR_LIPOPROTEIN"/>
    <property type="match status" value="1"/>
</dbReference>
<gene>
    <name evidence="1" type="ORF">MNB_SM-4-1475</name>
</gene>
<protein>
    <submittedName>
        <fullName evidence="1">Uncharacterized protein</fullName>
    </submittedName>
</protein>
<proteinExistence type="predicted"/>
<sequence>MKNIILIAVIAIVTLSGCGGGESSSSTVPETQTSVLVNSAKSTNVINENQVKTNTGYTHLSASGSRYSFE</sequence>
<name>A0A1W1BNJ0_9ZZZZ</name>
<organism evidence="1">
    <name type="scientific">hydrothermal vent metagenome</name>
    <dbReference type="NCBI Taxonomy" id="652676"/>
    <lineage>
        <taxon>unclassified sequences</taxon>
        <taxon>metagenomes</taxon>
        <taxon>ecological metagenomes</taxon>
    </lineage>
</organism>
<dbReference type="EMBL" id="FPHF01000029">
    <property type="protein sequence ID" value="SFV55073.1"/>
    <property type="molecule type" value="Genomic_DNA"/>
</dbReference>
<dbReference type="AlphaFoldDB" id="A0A1W1BNJ0"/>
<accession>A0A1W1BNJ0</accession>
<evidence type="ECO:0000313" key="1">
    <source>
        <dbReference type="EMBL" id="SFV55073.1"/>
    </source>
</evidence>
<reference evidence="1" key="1">
    <citation type="submission" date="2016-10" db="EMBL/GenBank/DDBJ databases">
        <authorList>
            <person name="de Groot N.N."/>
        </authorList>
    </citation>
    <scope>NUCLEOTIDE SEQUENCE</scope>
</reference>